<accession>A0AA86NHE1</accession>
<dbReference type="EMBL" id="CATOUU010000171">
    <property type="protein sequence ID" value="CAI9919230.1"/>
    <property type="molecule type" value="Genomic_DNA"/>
</dbReference>
<reference evidence="2 3" key="2">
    <citation type="submission" date="2024-07" db="EMBL/GenBank/DDBJ databases">
        <authorList>
            <person name="Akdeniz Z."/>
        </authorList>
    </citation>
    <scope>NUCLEOTIDE SEQUENCE [LARGE SCALE GENOMIC DNA]</scope>
</reference>
<proteinExistence type="predicted"/>
<evidence type="ECO:0000313" key="3">
    <source>
        <dbReference type="Proteomes" id="UP001642409"/>
    </source>
</evidence>
<dbReference type="AlphaFoldDB" id="A0AA86NHE1"/>
<keyword evidence="3" id="KW-1185">Reference proteome</keyword>
<dbReference type="EMBL" id="CAXDID020000008">
    <property type="protein sequence ID" value="CAL5977718.1"/>
    <property type="molecule type" value="Genomic_DNA"/>
</dbReference>
<evidence type="ECO:0000313" key="1">
    <source>
        <dbReference type="EMBL" id="CAI9919230.1"/>
    </source>
</evidence>
<reference evidence="1" key="1">
    <citation type="submission" date="2023-06" db="EMBL/GenBank/DDBJ databases">
        <authorList>
            <person name="Kurt Z."/>
        </authorList>
    </citation>
    <scope>NUCLEOTIDE SEQUENCE</scope>
</reference>
<sequence length="294" mass="34921">MQDLLGLKLNCANNVDALFNKIEDVHIAIYWLLAYALSQMFVEMDPLQFQRLIMLDMYIMLNLYQKYRSIHKKFKANNQLNVRNYKKTKVLCAFDPMFMMSYIISLQKTLELCKKHNSFNLYGIQSTPTENEFSGLRTSSYFQNNFNMAQVVVKNQRTLEMIEYENKFELHSEGNRVGRHKTTTHDTTKIIELEEENQLKELAQVAIDLIFDDVESMTEEQSFRLIEKFNQLKNFWKQVYKTIKHEHFYSAMDAKILPGLYIHNGTQQAQQRMYDEKGQEIGIIKYRQNIMIKP</sequence>
<comment type="caution">
    <text evidence="1">The sequence shown here is derived from an EMBL/GenBank/DDBJ whole genome shotgun (WGS) entry which is preliminary data.</text>
</comment>
<protein>
    <submittedName>
        <fullName evidence="1">Uncharacterized protein</fullName>
    </submittedName>
</protein>
<evidence type="ECO:0000313" key="2">
    <source>
        <dbReference type="EMBL" id="CAL5977718.1"/>
    </source>
</evidence>
<name>A0AA86NHE1_9EUKA</name>
<organism evidence="1">
    <name type="scientific">Hexamita inflata</name>
    <dbReference type="NCBI Taxonomy" id="28002"/>
    <lineage>
        <taxon>Eukaryota</taxon>
        <taxon>Metamonada</taxon>
        <taxon>Diplomonadida</taxon>
        <taxon>Hexamitidae</taxon>
        <taxon>Hexamitinae</taxon>
        <taxon>Hexamita</taxon>
    </lineage>
</organism>
<gene>
    <name evidence="2" type="ORF">HINF_LOCUS4439</name>
    <name evidence="1" type="ORF">HINF_LOCUS6875</name>
</gene>
<dbReference type="Proteomes" id="UP001642409">
    <property type="component" value="Unassembled WGS sequence"/>
</dbReference>